<organism evidence="1 2">
    <name type="scientific">Zobellia barbeyronii</name>
    <dbReference type="NCBI Taxonomy" id="2748009"/>
    <lineage>
        <taxon>Bacteria</taxon>
        <taxon>Pseudomonadati</taxon>
        <taxon>Bacteroidota</taxon>
        <taxon>Flavobacteriia</taxon>
        <taxon>Flavobacteriales</taxon>
        <taxon>Flavobacteriaceae</taxon>
        <taxon>Zobellia</taxon>
    </lineage>
</organism>
<reference evidence="1 2" key="1">
    <citation type="submission" date="2020-06" db="EMBL/GenBank/DDBJ databases">
        <authorList>
            <person name="Isaeva M.P."/>
            <person name="Chernysheva N.Y."/>
        </authorList>
    </citation>
    <scope>NUCLEOTIDE SEQUENCE [LARGE SCALE GENOMIC DNA]</scope>
    <source>
        <strain evidence="1 2">KMM 6746</strain>
    </source>
</reference>
<evidence type="ECO:0000313" key="2">
    <source>
        <dbReference type="Proteomes" id="UP000740413"/>
    </source>
</evidence>
<dbReference type="RefSeq" id="WP_214612329.1">
    <property type="nucleotide sequence ID" value="NZ_JACATN010000004.1"/>
</dbReference>
<protein>
    <recommendedName>
        <fullName evidence="3">General stress protein CsbD</fullName>
    </recommendedName>
</protein>
<dbReference type="Proteomes" id="UP000740413">
    <property type="component" value="Unassembled WGS sequence"/>
</dbReference>
<keyword evidence="2" id="KW-1185">Reference proteome</keyword>
<name>A0ABS5WH30_9FLAO</name>
<gene>
    <name evidence="1" type="ORF">HW347_13420</name>
</gene>
<comment type="caution">
    <text evidence="1">The sequence shown here is derived from an EMBL/GenBank/DDBJ whole genome shotgun (WGS) entry which is preliminary data.</text>
</comment>
<reference evidence="2" key="2">
    <citation type="submission" date="2023-07" db="EMBL/GenBank/DDBJ databases">
        <title>Zobellia barbeyronii sp. nov., a new marine flavobacterium, isolated from green and red algae.</title>
        <authorList>
            <person name="Nedashkovskaya O.I."/>
            <person name="Otstavnykh N."/>
            <person name="Zhukova N."/>
            <person name="Guzev K."/>
            <person name="Chausova V."/>
            <person name="Tekutyeva L."/>
            <person name="Mikhailov V."/>
            <person name="Isaeva M."/>
        </authorList>
    </citation>
    <scope>NUCLEOTIDE SEQUENCE [LARGE SCALE GENOMIC DNA]</scope>
    <source>
        <strain evidence="2">KMM 6746</strain>
    </source>
</reference>
<accession>A0ABS5WH30</accession>
<sequence>MENYNRALTIKNYFNEITSGKLEFSDLRQKLENLGIEQEEITVVIRQVDKKVQRNIGNKCNW</sequence>
<dbReference type="EMBL" id="JACATN010000004">
    <property type="protein sequence ID" value="MBT2162266.1"/>
    <property type="molecule type" value="Genomic_DNA"/>
</dbReference>
<evidence type="ECO:0000313" key="1">
    <source>
        <dbReference type="EMBL" id="MBT2162266.1"/>
    </source>
</evidence>
<proteinExistence type="predicted"/>
<evidence type="ECO:0008006" key="3">
    <source>
        <dbReference type="Google" id="ProtNLM"/>
    </source>
</evidence>